<evidence type="ECO:0000313" key="3">
    <source>
        <dbReference type="Proteomes" id="UP000494165"/>
    </source>
</evidence>
<dbReference type="AlphaFoldDB" id="A0A8S1DFW8"/>
<evidence type="ECO:0008006" key="4">
    <source>
        <dbReference type="Google" id="ProtNLM"/>
    </source>
</evidence>
<evidence type="ECO:0000256" key="1">
    <source>
        <dbReference type="SAM" id="SignalP"/>
    </source>
</evidence>
<keyword evidence="1" id="KW-0732">Signal</keyword>
<evidence type="ECO:0000313" key="2">
    <source>
        <dbReference type="EMBL" id="CAB3376703.1"/>
    </source>
</evidence>
<keyword evidence="3" id="KW-1185">Reference proteome</keyword>
<comment type="caution">
    <text evidence="2">The sequence shown here is derived from an EMBL/GenBank/DDBJ whole genome shotgun (WGS) entry which is preliminary data.</text>
</comment>
<gene>
    <name evidence="2" type="ORF">CLODIP_2_CD05092</name>
</gene>
<feature type="signal peptide" evidence="1">
    <location>
        <begin position="1"/>
        <end position="21"/>
    </location>
</feature>
<organism evidence="2 3">
    <name type="scientific">Cloeon dipterum</name>
    <dbReference type="NCBI Taxonomy" id="197152"/>
    <lineage>
        <taxon>Eukaryota</taxon>
        <taxon>Metazoa</taxon>
        <taxon>Ecdysozoa</taxon>
        <taxon>Arthropoda</taxon>
        <taxon>Hexapoda</taxon>
        <taxon>Insecta</taxon>
        <taxon>Pterygota</taxon>
        <taxon>Palaeoptera</taxon>
        <taxon>Ephemeroptera</taxon>
        <taxon>Pisciforma</taxon>
        <taxon>Baetidae</taxon>
        <taxon>Cloeon</taxon>
    </lineage>
</organism>
<proteinExistence type="predicted"/>
<reference evidence="2 3" key="1">
    <citation type="submission" date="2020-04" db="EMBL/GenBank/DDBJ databases">
        <authorList>
            <person name="Alioto T."/>
            <person name="Alioto T."/>
            <person name="Gomez Garrido J."/>
        </authorList>
    </citation>
    <scope>NUCLEOTIDE SEQUENCE [LARGE SCALE GENOMIC DNA]</scope>
</reference>
<feature type="chain" id="PRO_5035831107" description="DUF19 domain-containing protein" evidence="1">
    <location>
        <begin position="22"/>
        <end position="244"/>
    </location>
</feature>
<name>A0A8S1DFW8_9INSE</name>
<protein>
    <recommendedName>
        <fullName evidence="4">DUF19 domain-containing protein</fullName>
    </recommendedName>
</protein>
<dbReference type="Proteomes" id="UP000494165">
    <property type="component" value="Unassembled WGS sequence"/>
</dbReference>
<sequence>MTPYKLLLLLLSASLFSLVQAQSATDDTKLKIQEKKLSIKSLIAKIRARIDKKSSSKGKAAKLIQAGIDCADSNIQGVDSCCPGIEKALKVALNSKNCAALGSKTIRASTYTKYSLNLLQDLASNKLNLEKLNDTLKEQVCASECLIRGIRANSRQMDILPTGKKGKSYSQDKFFKAAFDECKTPAKDFLKKTVDFKTKKCSVAAYVQLQCAIRKSLLECNSYSTEDLCMAQKEHLLFCDPFKF</sequence>
<dbReference type="EMBL" id="CADEPI010000131">
    <property type="protein sequence ID" value="CAB3376703.1"/>
    <property type="molecule type" value="Genomic_DNA"/>
</dbReference>
<accession>A0A8S1DFW8</accession>